<feature type="domain" description="TBC1" evidence="2">
    <location>
        <begin position="39"/>
        <end position="154"/>
    </location>
</feature>
<dbReference type="KEGG" id="pdic:114507775"/>
<name>A0A6J2MUB2_9CHIR</name>
<organism evidence="3 4">
    <name type="scientific">Phyllostomus discolor</name>
    <name type="common">pale spear-nosed bat</name>
    <dbReference type="NCBI Taxonomy" id="89673"/>
    <lineage>
        <taxon>Eukaryota</taxon>
        <taxon>Metazoa</taxon>
        <taxon>Chordata</taxon>
        <taxon>Craniata</taxon>
        <taxon>Vertebrata</taxon>
        <taxon>Euteleostomi</taxon>
        <taxon>Mammalia</taxon>
        <taxon>Eutheria</taxon>
        <taxon>Laurasiatheria</taxon>
        <taxon>Chiroptera</taxon>
        <taxon>Yangochiroptera</taxon>
        <taxon>Phyllostomidae</taxon>
        <taxon>Phyllostominae</taxon>
        <taxon>Phyllostomus</taxon>
    </lineage>
</organism>
<evidence type="ECO:0000259" key="2">
    <source>
        <dbReference type="Pfam" id="PF15733"/>
    </source>
</evidence>
<protein>
    <submittedName>
        <fullName evidence="4">Uncharacterized protein C9orf152 homolog</fullName>
    </submittedName>
</protein>
<evidence type="ECO:0000256" key="1">
    <source>
        <dbReference type="SAM" id="MobiDB-lite"/>
    </source>
</evidence>
<dbReference type="InterPro" id="IPR032738">
    <property type="entry name" value="Tbc1d30_C"/>
</dbReference>
<dbReference type="RefSeq" id="XP_028381573.1">
    <property type="nucleotide sequence ID" value="XM_028525772.2"/>
</dbReference>
<sequence>MKGLPYPSLCPAHFWELGSCFMADGSNTQALGKGPPLSIQLLRAQYEGLRQQQRTQAHLVVLPIGGNTPAPAESMVSAVWINKERRHSLFLDQADPEAAGMREEDEGGYPQVLGAPWRTHLQMHCSVQAFPQETSHHIKHKGKFTGSGQRLPQQRDPGLLENKQMTQQDTTTPEAAPPHEGQVGETQTQAVGSGLSNGIRCPSSIRNPHRSGTPAHYPFPQRKTPRISQAARNLGLYGPA</sequence>
<evidence type="ECO:0000313" key="3">
    <source>
        <dbReference type="Proteomes" id="UP000504628"/>
    </source>
</evidence>
<gene>
    <name evidence="4" type="primary">C3H9orf152</name>
</gene>
<dbReference type="AlphaFoldDB" id="A0A6J2MUB2"/>
<evidence type="ECO:0000313" key="4">
    <source>
        <dbReference type="RefSeq" id="XP_028381573.1"/>
    </source>
</evidence>
<proteinExistence type="predicted"/>
<dbReference type="InParanoid" id="A0A6J2MUB2"/>
<dbReference type="GeneID" id="114507775"/>
<keyword evidence="3" id="KW-1185">Reference proteome</keyword>
<reference evidence="4" key="1">
    <citation type="submission" date="2025-08" db="UniProtKB">
        <authorList>
            <consortium name="RefSeq"/>
        </authorList>
    </citation>
    <scope>IDENTIFICATION</scope>
    <source>
        <tissue evidence="4">Muscle</tissue>
    </source>
</reference>
<dbReference type="PANTHER" id="PTHR36290:SF1">
    <property type="entry name" value="RIKEN CDNA D630039A03 GENE"/>
    <property type="match status" value="1"/>
</dbReference>
<feature type="region of interest" description="Disordered" evidence="1">
    <location>
        <begin position="165"/>
        <end position="227"/>
    </location>
</feature>
<accession>A0A6J2MUB2</accession>
<dbReference type="Pfam" id="PF15733">
    <property type="entry name" value="DUF4682"/>
    <property type="match status" value="1"/>
</dbReference>
<dbReference type="Proteomes" id="UP000504628">
    <property type="component" value="Chromosome 3"/>
</dbReference>
<dbReference type="FunCoup" id="A0A6J2MUB2">
    <property type="interactions" value="60"/>
</dbReference>
<dbReference type="PANTHER" id="PTHR36290">
    <property type="entry name" value="RIKEN CDNA D630039A03 GENE"/>
    <property type="match status" value="1"/>
</dbReference>
<dbReference type="CTD" id="140497816"/>
<feature type="compositionally biased region" description="Polar residues" evidence="1">
    <location>
        <begin position="184"/>
        <end position="196"/>
    </location>
</feature>
<dbReference type="OrthoDB" id="9935880at2759"/>